<feature type="domain" description="Glycoside hydrolase family 38 N-terminal" evidence="1">
    <location>
        <begin position="4"/>
        <end position="151"/>
    </location>
</feature>
<organism evidence="2 3">
    <name type="scientific">Spodoptera frugiperda</name>
    <name type="common">Fall armyworm</name>
    <dbReference type="NCBI Taxonomy" id="7108"/>
    <lineage>
        <taxon>Eukaryota</taxon>
        <taxon>Metazoa</taxon>
        <taxon>Ecdysozoa</taxon>
        <taxon>Arthropoda</taxon>
        <taxon>Hexapoda</taxon>
        <taxon>Insecta</taxon>
        <taxon>Pterygota</taxon>
        <taxon>Neoptera</taxon>
        <taxon>Endopterygota</taxon>
        <taxon>Lepidoptera</taxon>
        <taxon>Glossata</taxon>
        <taxon>Ditrysia</taxon>
        <taxon>Noctuoidea</taxon>
        <taxon>Noctuidae</taxon>
        <taxon>Amphipyrinae</taxon>
        <taxon>Spodoptera</taxon>
    </lineage>
</organism>
<dbReference type="InterPro" id="IPR050843">
    <property type="entry name" value="Glycosyl_Hydrlase_38"/>
</dbReference>
<dbReference type="GO" id="GO:0004559">
    <property type="term" value="F:alpha-mannosidase activity"/>
    <property type="evidence" value="ECO:0007669"/>
    <property type="project" value="InterPro"/>
</dbReference>
<dbReference type="GO" id="GO:0006013">
    <property type="term" value="P:mannose metabolic process"/>
    <property type="evidence" value="ECO:0007669"/>
    <property type="project" value="InterPro"/>
</dbReference>
<proteinExistence type="predicted"/>
<gene>
    <name evidence="3" type="primary">LOC126911797</name>
</gene>
<name>A0A9R0E1A9_SPOFR</name>
<evidence type="ECO:0000313" key="3">
    <source>
        <dbReference type="RefSeq" id="XP_050556611.1"/>
    </source>
</evidence>
<dbReference type="InterPro" id="IPR027291">
    <property type="entry name" value="Glyco_hydro_38_N_sf"/>
</dbReference>
<dbReference type="OrthoDB" id="2016903at2759"/>
<evidence type="ECO:0000313" key="2">
    <source>
        <dbReference type="Proteomes" id="UP000829999"/>
    </source>
</evidence>
<dbReference type="Pfam" id="PF01074">
    <property type="entry name" value="Glyco_hydro_38N"/>
    <property type="match status" value="1"/>
</dbReference>
<dbReference type="PANTHER" id="PTHR11607">
    <property type="entry name" value="ALPHA-MANNOSIDASE"/>
    <property type="match status" value="1"/>
</dbReference>
<dbReference type="InterPro" id="IPR011330">
    <property type="entry name" value="Glyco_hydro/deAcase_b/a-brl"/>
</dbReference>
<dbReference type="RefSeq" id="XP_050556611.1">
    <property type="nucleotide sequence ID" value="XM_050700654.1"/>
</dbReference>
<sequence length="192" mass="22173">MVYQLLRQGRLYFNGGGWSMTDEATTSYHAIIDHFTYSLRKINATFLECGRPLVTWQADVFGHTREFASLMAQMGFDAHFISPISYDDELARMRSKSLEFVWRGSDDLGPSTDIYTHKLFDGFWAPPGFCFGQFCHDPLIITSDKTFANVEERNARTFSKVRVMREMKGPNAETILPLIMLRQNIKYMITEI</sequence>
<reference evidence="3" key="1">
    <citation type="submission" date="2025-08" db="UniProtKB">
        <authorList>
            <consortium name="RefSeq"/>
        </authorList>
    </citation>
    <scope>IDENTIFICATION</scope>
    <source>
        <tissue evidence="3">Whole larval tissue</tissue>
    </source>
</reference>
<dbReference type="GO" id="GO:0005764">
    <property type="term" value="C:lysosome"/>
    <property type="evidence" value="ECO:0007669"/>
    <property type="project" value="TreeGrafter"/>
</dbReference>
<protein>
    <submittedName>
        <fullName evidence="3">Lysosomal alpha-mannosidase-like</fullName>
    </submittedName>
</protein>
<dbReference type="PANTHER" id="PTHR11607:SF3">
    <property type="entry name" value="LYSOSOMAL ALPHA-MANNOSIDASE"/>
    <property type="match status" value="1"/>
</dbReference>
<evidence type="ECO:0000259" key="1">
    <source>
        <dbReference type="Pfam" id="PF01074"/>
    </source>
</evidence>
<dbReference type="Gene3D" id="3.20.110.10">
    <property type="entry name" value="Glycoside hydrolase 38, N terminal domain"/>
    <property type="match status" value="1"/>
</dbReference>
<dbReference type="GeneID" id="126911797"/>
<accession>A0A9R0E1A9</accession>
<dbReference type="SUPFAM" id="SSF88713">
    <property type="entry name" value="Glycoside hydrolase/deacetylase"/>
    <property type="match status" value="1"/>
</dbReference>
<keyword evidence="2" id="KW-1185">Reference proteome</keyword>
<dbReference type="AlphaFoldDB" id="A0A9R0E1A9"/>
<dbReference type="InterPro" id="IPR000602">
    <property type="entry name" value="Glyco_hydro_38_N"/>
</dbReference>
<dbReference type="Proteomes" id="UP000829999">
    <property type="component" value="Chromosome 19"/>
</dbReference>